<evidence type="ECO:0000256" key="9">
    <source>
        <dbReference type="SAM" id="MobiDB-lite"/>
    </source>
</evidence>
<feature type="region of interest" description="Disordered" evidence="9">
    <location>
        <begin position="674"/>
        <end position="695"/>
    </location>
</feature>
<dbReference type="Pfam" id="PF00069">
    <property type="entry name" value="Pkinase"/>
    <property type="match status" value="3"/>
</dbReference>
<evidence type="ECO:0000256" key="2">
    <source>
        <dbReference type="ARBA" id="ARBA00022527"/>
    </source>
</evidence>
<feature type="region of interest" description="Disordered" evidence="9">
    <location>
        <begin position="1130"/>
        <end position="1179"/>
    </location>
</feature>
<evidence type="ECO:0000313" key="13">
    <source>
        <dbReference type="EMBL" id="RNF27451.1"/>
    </source>
</evidence>
<comment type="catalytic activity">
    <reaction evidence="8">
        <text>L-seryl-[protein] + ATP = O-phospho-L-seryl-[protein] + ADP + H(+)</text>
        <dbReference type="Rhea" id="RHEA:17989"/>
        <dbReference type="Rhea" id="RHEA-COMP:9863"/>
        <dbReference type="Rhea" id="RHEA-COMP:11604"/>
        <dbReference type="ChEBI" id="CHEBI:15378"/>
        <dbReference type="ChEBI" id="CHEBI:29999"/>
        <dbReference type="ChEBI" id="CHEBI:30616"/>
        <dbReference type="ChEBI" id="CHEBI:83421"/>
        <dbReference type="ChEBI" id="CHEBI:456216"/>
        <dbReference type="EC" id="2.7.11.1"/>
    </reaction>
</comment>
<dbReference type="PROSITE" id="PS00108">
    <property type="entry name" value="PROTEIN_KINASE_ST"/>
    <property type="match status" value="1"/>
</dbReference>
<name>A0A3R7LM98_9TRYP</name>
<dbReference type="GO" id="GO:0005524">
    <property type="term" value="F:ATP binding"/>
    <property type="evidence" value="ECO:0007669"/>
    <property type="project" value="UniProtKB-KW"/>
</dbReference>
<evidence type="ECO:0000256" key="7">
    <source>
        <dbReference type="ARBA" id="ARBA00047899"/>
    </source>
</evidence>
<proteinExistence type="predicted"/>
<feature type="transmembrane region" description="Helical" evidence="10">
    <location>
        <begin position="424"/>
        <end position="445"/>
    </location>
</feature>
<dbReference type="InterPro" id="IPR011009">
    <property type="entry name" value="Kinase-like_dom_sf"/>
</dbReference>
<comment type="catalytic activity">
    <reaction evidence="7">
        <text>L-threonyl-[protein] + ATP = O-phospho-L-threonyl-[protein] + ADP + H(+)</text>
        <dbReference type="Rhea" id="RHEA:46608"/>
        <dbReference type="Rhea" id="RHEA-COMP:11060"/>
        <dbReference type="Rhea" id="RHEA-COMP:11605"/>
        <dbReference type="ChEBI" id="CHEBI:15378"/>
        <dbReference type="ChEBI" id="CHEBI:30013"/>
        <dbReference type="ChEBI" id="CHEBI:30616"/>
        <dbReference type="ChEBI" id="CHEBI:61977"/>
        <dbReference type="ChEBI" id="CHEBI:456216"/>
        <dbReference type="EC" id="2.7.11.1"/>
    </reaction>
</comment>
<feature type="region of interest" description="Disordered" evidence="9">
    <location>
        <begin position="1330"/>
        <end position="1370"/>
    </location>
</feature>
<evidence type="ECO:0000256" key="8">
    <source>
        <dbReference type="ARBA" id="ARBA00048679"/>
    </source>
</evidence>
<evidence type="ECO:0000256" key="3">
    <source>
        <dbReference type="ARBA" id="ARBA00022679"/>
    </source>
</evidence>
<feature type="compositionally biased region" description="Pro residues" evidence="9">
    <location>
        <begin position="1158"/>
        <end position="1169"/>
    </location>
</feature>
<gene>
    <name evidence="13" type="ORF">Tco025E_00313</name>
</gene>
<keyword evidence="2" id="KW-0723">Serine/threonine-protein kinase</keyword>
<evidence type="ECO:0000256" key="5">
    <source>
        <dbReference type="ARBA" id="ARBA00022777"/>
    </source>
</evidence>
<feature type="region of interest" description="Disordered" evidence="9">
    <location>
        <begin position="1009"/>
        <end position="1028"/>
    </location>
</feature>
<dbReference type="PANTHER" id="PTHR43671">
    <property type="entry name" value="SERINE/THREONINE-PROTEIN KINASE NEK"/>
    <property type="match status" value="1"/>
</dbReference>
<dbReference type="Gene3D" id="1.10.510.10">
    <property type="entry name" value="Transferase(Phosphotransferase) domain 1"/>
    <property type="match status" value="1"/>
</dbReference>
<keyword evidence="10" id="KW-0472">Membrane</keyword>
<evidence type="ECO:0000259" key="12">
    <source>
        <dbReference type="PROSITE" id="PS50011"/>
    </source>
</evidence>
<dbReference type="InterPro" id="IPR050660">
    <property type="entry name" value="NEK_Ser/Thr_kinase"/>
</dbReference>
<dbReference type="PROSITE" id="PS50011">
    <property type="entry name" value="PROTEIN_KINASE_DOM"/>
    <property type="match status" value="1"/>
</dbReference>
<dbReference type="RefSeq" id="XP_029232657.1">
    <property type="nucleotide sequence ID" value="XM_029367257.1"/>
</dbReference>
<feature type="transmembrane region" description="Helical" evidence="10">
    <location>
        <begin position="589"/>
        <end position="612"/>
    </location>
</feature>
<feature type="region of interest" description="Disordered" evidence="9">
    <location>
        <begin position="924"/>
        <end position="991"/>
    </location>
</feature>
<feature type="signal peptide" evidence="11">
    <location>
        <begin position="1"/>
        <end position="26"/>
    </location>
</feature>
<dbReference type="EC" id="2.7.11.1" evidence="1"/>
<organism evidence="13 14">
    <name type="scientific">Trypanosoma conorhini</name>
    <dbReference type="NCBI Taxonomy" id="83891"/>
    <lineage>
        <taxon>Eukaryota</taxon>
        <taxon>Discoba</taxon>
        <taxon>Euglenozoa</taxon>
        <taxon>Kinetoplastea</taxon>
        <taxon>Metakinetoplastina</taxon>
        <taxon>Trypanosomatida</taxon>
        <taxon>Trypanosomatidae</taxon>
        <taxon>Trypanosoma</taxon>
    </lineage>
</organism>
<dbReference type="InterPro" id="IPR015915">
    <property type="entry name" value="Kelch-typ_b-propeller"/>
</dbReference>
<dbReference type="EMBL" id="MKKU01000006">
    <property type="protein sequence ID" value="RNF27451.1"/>
    <property type="molecule type" value="Genomic_DNA"/>
</dbReference>
<dbReference type="InterPro" id="IPR000719">
    <property type="entry name" value="Prot_kinase_dom"/>
</dbReference>
<sequence length="1649" mass="175478">MRLTLLLICCLAAWTVVLLGAPAAAGIYIDRDWVPFGATMTVGRAHSAVLFANASLFAVGGCENPVCTEALNTVEIIDPNQQRPTKLVELPIFLNAGNLGDGAAFTPVPMRVAGPTAMVRVDDVDAERGEGFSFYVVGPCGYYFPKHQNPLDSTLVRQQYTGIWHLSSSLTRVLDHFSIPRRFGGKETGGTSAAKPIPFRANATCSSRGHLIFIIGGVDIITGEALATADVYDTRSRRYTPEAARLDAAVQNPLVAMDSELMYVAGGETRFDVPSEEANVKRGCVGATQETQRSLSYCSRHSATVWHPSVKVQAIMVGSVFDRDGASPGANASLPTLVVRSLPANLELRYPNADGGNPFLSSNRYLFAFNGKLCLILNVSFVNCLDMEELLNCVGLPTNGSNALMWHSLLGTSSTPPVSASAPFAFPLSAGVLGTMLAFFALGGFGADGEASARVFYRGSGLHTASVAKLDAVVPINTPLRLTLHPPIDGYARLSSNPLCIGNAAGTSDVRVFRLPEDATVAEFQPRAESDHVYVCFSNGPVWLPSAAGTDPGLLDRNGFLFTPIMFTQFQIRALPDPFHPANRKGQSLSTLGISFSVMLGIAVVTIAVFVFGRFRQPPSCNGDYAMRLLLGESSSDETEDEGPAPVSVVVRGGEGNGGASTTSNNAVAAAVAVNEPPTTPPTRPNPKSERDSLVKNTTQWSRYEVLQRIGEGAFSSVYLVKRKSTGQLFALKYLVCKDNKERLDAIGECETINSLQGHPNIIRLVDMFMNYEFDGGHLRSSPEAASVLTPPAPAAVAAPPSPPQQRNAAGINRAAHTPRVVMTLAGGQPPTPLREPKPQEVPHLQPPSSVGHVFANAPPRLTASSIQGAKNPSAARKQALSSAEDGQASPPANAASWTRHSPKWDRDDADVDAGALARAQAELPAGAPPRPPPPPPPPPAPATSTAVAGCANSRSPQEPSGGGGAPRCPGPQSPSGHVLPTSPAGMPPHPLGKVVHYSNFAQVSYAGAPPPAPTTPQGGLSVPQKRTSYAPSGGIHYTDFDIALAETGNFPATVRLPVNNNGVAATQTAKHAPLRYVQPAVGTMQYKNFISPASGTNDAANKLAPMTKPRSVADAVRAARIARMSESAIDSAAPGAPPNPTAVIHNNGLVTTTSPAAPTPPVLLPQPQPTRDAAANTICPPSNVATAAVRLNEEPLKAQHPRQQHQEQQQQQQQQQREEGKALPLRSATNKSPTPVAKPPLAVAQVMARLTTPGTPEVGPVHTRYLCLVMEYHPMGDLCGYVLRHSAKHNAKLKRQLDEEWARFIKAQEEDAKKAMDHLTTSAWVRVGSESDDTPSFFRPGKTSQSYSHDTQCQSSHDRANEASGPATAGSLSYSNVDLALGSGSHSSLGRETEAEFAMRGNALTEPQLLSIAYQLASVLQYLHAQRPPIVHRDLKPENILISRKLPQDAAEKPNDGDAYVGEKLHSSEADNDDDGKSGAGGAPLRKKSHFSLCYGPGCSVKLSEDIIPIVVTDFGLAFMLEDRRRAGRGGGTRPYIAPECWSGQTTTASDIWSLGCLLYALATARVTVQTVRIMYEEAKKEGFAAMILNDILAENYSMAFACFVVSLLGVNHSKRPSAEVAMRCFMLEDGVVRFNPNCPFFSNVRDL</sequence>
<dbReference type="SMART" id="SM00220">
    <property type="entry name" value="S_TKc"/>
    <property type="match status" value="1"/>
</dbReference>
<keyword evidence="6" id="KW-0067">ATP-binding</keyword>
<feature type="compositionally biased region" description="Low complexity" evidence="9">
    <location>
        <begin position="1207"/>
        <end position="1216"/>
    </location>
</feature>
<protein>
    <recommendedName>
        <fullName evidence="1">non-specific serine/threonine protein kinase</fullName>
        <ecNumber evidence="1">2.7.11.1</ecNumber>
    </recommendedName>
</protein>
<dbReference type="InterPro" id="IPR008271">
    <property type="entry name" value="Ser/Thr_kinase_AS"/>
</dbReference>
<keyword evidence="11" id="KW-0732">Signal</keyword>
<keyword evidence="10" id="KW-0812">Transmembrane</keyword>
<keyword evidence="5" id="KW-0418">Kinase</keyword>
<feature type="region of interest" description="Disordered" evidence="9">
    <location>
        <begin position="824"/>
        <end position="909"/>
    </location>
</feature>
<accession>A0A3R7LM98</accession>
<evidence type="ECO:0000256" key="6">
    <source>
        <dbReference type="ARBA" id="ARBA00022840"/>
    </source>
</evidence>
<dbReference type="Proteomes" id="UP000284403">
    <property type="component" value="Unassembled WGS sequence"/>
</dbReference>
<feature type="chain" id="PRO_5018695315" description="non-specific serine/threonine protein kinase" evidence="11">
    <location>
        <begin position="27"/>
        <end position="1649"/>
    </location>
</feature>
<evidence type="ECO:0000256" key="11">
    <source>
        <dbReference type="SAM" id="SignalP"/>
    </source>
</evidence>
<reference evidence="13 14" key="1">
    <citation type="journal article" date="2018" name="BMC Genomics">
        <title>Genomic comparison of Trypanosoma conorhini and Trypanosoma rangeli to Trypanosoma cruzi strains of high and low virulence.</title>
        <authorList>
            <person name="Bradwell K.R."/>
            <person name="Koparde V.N."/>
            <person name="Matveyev A.V."/>
            <person name="Serrano M.G."/>
            <person name="Alves J.M."/>
            <person name="Parikh H."/>
            <person name="Huang B."/>
            <person name="Lee V."/>
            <person name="Espinosa-Alvarez O."/>
            <person name="Ortiz P.A."/>
            <person name="Costa-Martins A.G."/>
            <person name="Teixeira M.M."/>
            <person name="Buck G.A."/>
        </authorList>
    </citation>
    <scope>NUCLEOTIDE SEQUENCE [LARGE SCALE GENOMIC DNA]</scope>
    <source>
        <strain evidence="13 14">025E</strain>
    </source>
</reference>
<feature type="compositionally biased region" description="Pro residues" evidence="9">
    <location>
        <begin position="927"/>
        <end position="942"/>
    </location>
</feature>
<evidence type="ECO:0000256" key="1">
    <source>
        <dbReference type="ARBA" id="ARBA00012513"/>
    </source>
</evidence>
<evidence type="ECO:0000313" key="14">
    <source>
        <dbReference type="Proteomes" id="UP000284403"/>
    </source>
</evidence>
<feature type="domain" description="Protein kinase" evidence="12">
    <location>
        <begin position="1248"/>
        <end position="1643"/>
    </location>
</feature>
<evidence type="ECO:0000256" key="10">
    <source>
        <dbReference type="SAM" id="Phobius"/>
    </source>
</evidence>
<keyword evidence="10" id="KW-1133">Transmembrane helix</keyword>
<comment type="caution">
    <text evidence="13">The sequence shown here is derived from an EMBL/GenBank/DDBJ whole genome shotgun (WGS) entry which is preliminary data.</text>
</comment>
<dbReference type="GeneID" id="40313924"/>
<evidence type="ECO:0000256" key="4">
    <source>
        <dbReference type="ARBA" id="ARBA00022741"/>
    </source>
</evidence>
<feature type="compositionally biased region" description="Polar residues" evidence="9">
    <location>
        <begin position="1343"/>
        <end position="1356"/>
    </location>
</feature>
<dbReference type="PANTHER" id="PTHR43671:SF98">
    <property type="entry name" value="SERINE_THREONINE-PROTEIN KINASE NEK11"/>
    <property type="match status" value="1"/>
</dbReference>
<feature type="region of interest" description="Disordered" evidence="9">
    <location>
        <begin position="1198"/>
        <end position="1240"/>
    </location>
</feature>
<keyword evidence="4" id="KW-0547">Nucleotide-binding</keyword>
<dbReference type="SUPFAM" id="SSF117281">
    <property type="entry name" value="Kelch motif"/>
    <property type="match status" value="1"/>
</dbReference>
<keyword evidence="14" id="KW-1185">Reference proteome</keyword>
<dbReference type="GO" id="GO:0004674">
    <property type="term" value="F:protein serine/threonine kinase activity"/>
    <property type="evidence" value="ECO:0007669"/>
    <property type="project" value="UniProtKB-KW"/>
</dbReference>
<dbReference type="Gene3D" id="3.30.200.20">
    <property type="entry name" value="Phosphorylase Kinase, domain 1"/>
    <property type="match status" value="1"/>
</dbReference>
<dbReference type="SUPFAM" id="SSF56112">
    <property type="entry name" value="Protein kinase-like (PK-like)"/>
    <property type="match status" value="1"/>
</dbReference>
<keyword evidence="3 13" id="KW-0808">Transferase</keyword>
<dbReference type="OrthoDB" id="248923at2759"/>
<dbReference type="Gene3D" id="2.120.10.80">
    <property type="entry name" value="Kelch-type beta propeller"/>
    <property type="match status" value="1"/>
</dbReference>